<evidence type="ECO:0000256" key="8">
    <source>
        <dbReference type="SAM" id="MobiDB-lite"/>
    </source>
</evidence>
<keyword evidence="4" id="KW-0804">Transcription</keyword>
<dbReference type="Pfam" id="PF04054">
    <property type="entry name" value="Not1"/>
    <property type="match status" value="1"/>
</dbReference>
<dbReference type="InterPro" id="IPR038535">
    <property type="entry name" value="CNOT1_TTP_bind_sf"/>
</dbReference>
<dbReference type="Pfam" id="PF12842">
    <property type="entry name" value="DUF3819"/>
    <property type="match status" value="1"/>
</dbReference>
<dbReference type="STRING" id="42251.A0A2T7A0R5"/>
<dbReference type="InterPro" id="IPR055454">
    <property type="entry name" value="CNOT1-like_NOT1_connector"/>
</dbReference>
<name>A0A2T7A0R5_TUBBO</name>
<evidence type="ECO:0000256" key="5">
    <source>
        <dbReference type="ARBA" id="ARBA00023242"/>
    </source>
</evidence>
<dbReference type="GO" id="GO:0005634">
    <property type="term" value="C:nucleus"/>
    <property type="evidence" value="ECO:0007669"/>
    <property type="project" value="UniProtKB-SubCell"/>
</dbReference>
<dbReference type="Pfam" id="PF16418">
    <property type="entry name" value="CNOT1_HEAT"/>
    <property type="match status" value="1"/>
</dbReference>
<keyword evidence="16" id="KW-1185">Reference proteome</keyword>
<evidence type="ECO:0000256" key="3">
    <source>
        <dbReference type="ARBA" id="ARBA00023015"/>
    </source>
</evidence>
<feature type="compositionally biased region" description="Polar residues" evidence="8">
    <location>
        <begin position="67"/>
        <end position="80"/>
    </location>
</feature>
<dbReference type="CDD" id="cd20710">
    <property type="entry name" value="NOT1_connector"/>
    <property type="match status" value="1"/>
</dbReference>
<comment type="function">
    <text evidence="6">Acts as a component of the CCR4-NOT core complex, which in the nucleus seems to be a general transcription factor, and in the cytoplasm the major mRNA deadenylase involved in mRNA turnover. The NOT protein subcomplex negatively regulates the basal and activated transcription of many genes. Preferentially affects TC-type TATA element-dependent transcription. Could directly or indirectly inhibit component(s) of the general transcription machinery.</text>
</comment>
<dbReference type="FunFam" id="1.25.40.180:FF:000012">
    <property type="entry name" value="Ccr4-Not transcription complex subunit"/>
    <property type="match status" value="1"/>
</dbReference>
<dbReference type="EMBL" id="NESQ01000047">
    <property type="protein sequence ID" value="PUU81321.1"/>
    <property type="molecule type" value="Genomic_DNA"/>
</dbReference>
<dbReference type="GO" id="GO:0017148">
    <property type="term" value="P:negative regulation of translation"/>
    <property type="evidence" value="ECO:0007669"/>
    <property type="project" value="InterPro"/>
</dbReference>
<feature type="domain" description="CCR4-NOT transcription complex subunit 1 CAF1-binding" evidence="11">
    <location>
        <begin position="995"/>
        <end position="1214"/>
    </location>
</feature>
<evidence type="ECO:0000259" key="11">
    <source>
        <dbReference type="Pfam" id="PF16415"/>
    </source>
</evidence>
<dbReference type="InterPro" id="IPR032191">
    <property type="entry name" value="CNOT1_CAF1_bind"/>
</dbReference>
<dbReference type="GO" id="GO:0060090">
    <property type="term" value="F:molecular adaptor activity"/>
    <property type="evidence" value="ECO:0007669"/>
    <property type="project" value="TreeGrafter"/>
</dbReference>
<feature type="region of interest" description="Disordered" evidence="8">
    <location>
        <begin position="1"/>
        <end position="53"/>
    </location>
</feature>
<feature type="compositionally biased region" description="Low complexity" evidence="8">
    <location>
        <begin position="40"/>
        <end position="53"/>
    </location>
</feature>
<feature type="region of interest" description="Disordered" evidence="8">
    <location>
        <begin position="941"/>
        <end position="998"/>
    </location>
</feature>
<dbReference type="Pfam" id="PF16415">
    <property type="entry name" value="CNOT1_CAF1_bind"/>
    <property type="match status" value="1"/>
</dbReference>
<evidence type="ECO:0000256" key="6">
    <source>
        <dbReference type="ARBA" id="ARBA00059181"/>
    </source>
</evidence>
<dbReference type="Proteomes" id="UP000244722">
    <property type="component" value="Unassembled WGS sequence"/>
</dbReference>
<keyword evidence="3" id="KW-0805">Transcription regulation</keyword>
<feature type="domain" description="CCR4-NOT transcription complex subunit 1 TTP binding" evidence="12">
    <location>
        <begin position="779"/>
        <end position="927"/>
    </location>
</feature>
<dbReference type="InterPro" id="IPR040398">
    <property type="entry name" value="Not1"/>
</dbReference>
<dbReference type="Pfam" id="PF25097">
    <property type="entry name" value="ARM_Cnot1"/>
    <property type="match status" value="1"/>
</dbReference>
<dbReference type="OrthoDB" id="1933107at2759"/>
<feature type="compositionally biased region" description="Low complexity" evidence="8">
    <location>
        <begin position="93"/>
        <end position="109"/>
    </location>
</feature>
<evidence type="ECO:0000256" key="4">
    <source>
        <dbReference type="ARBA" id="ARBA00023163"/>
    </source>
</evidence>
<feature type="domain" description="CCR4-Not complex component Not1 C-terminal" evidence="9">
    <location>
        <begin position="1860"/>
        <end position="2228"/>
    </location>
</feature>
<evidence type="ECO:0000256" key="7">
    <source>
        <dbReference type="ARBA" id="ARBA00074459"/>
    </source>
</evidence>
<feature type="region of interest" description="Disordered" evidence="8">
    <location>
        <begin position="67"/>
        <end position="134"/>
    </location>
</feature>
<feature type="compositionally biased region" description="Polar residues" evidence="8">
    <location>
        <begin position="964"/>
        <end position="974"/>
    </location>
</feature>
<evidence type="ECO:0000259" key="10">
    <source>
        <dbReference type="Pfam" id="PF12842"/>
    </source>
</evidence>
<dbReference type="Gene3D" id="1.25.40.800">
    <property type="match status" value="1"/>
</dbReference>
<protein>
    <recommendedName>
        <fullName evidence="7">General negative regulator of transcription subunit 1</fullName>
    </recommendedName>
</protein>
<dbReference type="Gene3D" id="1.25.40.180">
    <property type="match status" value="1"/>
</dbReference>
<dbReference type="Pfam" id="PF16417">
    <property type="entry name" value="CNOT1_TTP_bind"/>
    <property type="match status" value="1"/>
</dbReference>
<dbReference type="GO" id="GO:0000932">
    <property type="term" value="C:P-body"/>
    <property type="evidence" value="ECO:0007669"/>
    <property type="project" value="TreeGrafter"/>
</dbReference>
<gene>
    <name evidence="15" type="ORF">B9Z19DRAFT_1122349</name>
</gene>
<comment type="caution">
    <text evidence="15">The sequence shown here is derived from an EMBL/GenBank/DDBJ whole genome shotgun (WGS) entry which is preliminary data.</text>
</comment>
<proteinExistence type="predicted"/>
<feature type="domain" description="CCR4-NOT transcription complex subunit 1 HEAT repeat" evidence="13">
    <location>
        <begin position="593"/>
        <end position="736"/>
    </location>
</feature>
<evidence type="ECO:0000259" key="9">
    <source>
        <dbReference type="Pfam" id="PF04054"/>
    </source>
</evidence>
<dbReference type="PANTHER" id="PTHR13162:SF8">
    <property type="entry name" value="CCR4-NOT TRANSCRIPTION COMPLEX SUBUNIT 1"/>
    <property type="match status" value="1"/>
</dbReference>
<sequence length="2239" mass="252867">MTAQNSSTPSNNTTSDIHNYPHQKPPSVSDHASLGAIPHSLSSSSQYRSLHLPSNSDLHQSFSTSAFGQTAHATSQNSPVSGIPDPRSNAAISSSSQQQPSQVPSTSSSITLPSEFTSSAAKPPEGAGGAGSAGPPRLTLGLAYFNLLISTLTESNYENKRKEIRRLLNDSVEINNRTMRKLISNNYSYIMSSTSSRSSPNPNHRLLTETIKEIASSPQDAKEKFADVIAGMANDGEMARDFDLAVFLSHFGLDSLQKCILAVGLKQSQRHDLRNKAYEIIHKSFRSMLEILANPSKHPELKPEGIAFFIDQILGEPVYPFTDNLKRLEISYAARSRYKNMQLPPEILHVTEPIEKLRQQESLVHIFSVLGPESTNSLENCREVLKRKWKVQISENEMTDMLVLMATARNPIEWHADIFVRALQHENLPQSFNWERVIEGLDREGFVLEGTEGLHVILTALQHGNTDPDFPIYKLWGGRWKHPRSQWSILKGYIKAENLDVKRIPGIRKVFSSADFVSSNSSLKLMVATFETHKLISLDAVDALFHLALHESIPPDVKQAAQAELDKAAKFTPELLLCGALMIPKPWPENLEHVINNLFNMFFEGHTSHQLVFWRLWHVDRPFIIGQFVDYHLGNNLNITRILDIAQELRCLSDLLEVKNAPFVLDVGALAARREYLNLEKWLQEMINKHGSDFVTETYRFLRVKAEAEYIQTREGGKPTMVSLRVGPVHTFLTLLDKNHPPMTQDMQEKVTETQRLCIQAYPRLINLGCGMDSIILANNSESNTFPPIVDKEMQQNYKMMYSQETEISEMVTYLRRLKTSSIPQDQDLFACMIHGLFDEYHCYPSYPLQALATTSVLFGSIIVYKLIDDIPLRVALAMVWQAVRDHDPSSTMYKFGLQALVQFKDRLKEWKSYCGLLAQVPGLQGTDIWKIAQDVISGNVDRPTEPSVNGNIDQGEPGAVLTNGDSNASSLESPQHPPFRSLDPTMPFRDPSAYTEPDEEVQDRVLFIVNNVSHSNLEEKLEFLKENLREEHHQWFAGYLVVERAKLEPNYHKLYLDLLDKYNDKGLTAEVLRETYVNVIKLLNAEATLNSSNERAHLKNLACWLGGLTIAKDKPIKFKNISFRDLLIEGFVTERLTVVLPFTCKVLEQSTKSTVFRPPNPWLMAIIRILVELYQHVELKLNLKFEIEVLCKNLDLDIKTIEPSADIRETRDRPAEKEEEGLPVVEDLSLHPQDFSPTSDPVPAGFADHVIVSSVVQHPAIKRILQLAIDRAIREIIGPVVERSVTIASISTSQLIQKDFATEGDEGKMRNAAHIVVQHLAGSLALVTCKDPLRMSMQNNIRALLAQSGYNEQVITDQTITVCVNDNIDIACQIIEKAAQERAIPDIDDGLSQAYQLRKRHRELRTNRPFVSPDVSQVALHLPDQFRLKPGGLSPQQLSMYEDFNRMARVPNPESARNSFESTFPNDFLPSGSTVVEPPQAQQRASQQSPGVSDAGQKEIQSKISTLLSEVRKLAKECREQHLKDLHAEHPLFHFIEAILSNASLAQPNMPRLKDTICTTVASSVCLILYTDTQNQMEVEALGFLLQKVCELSPLTAKDVVMWLSQGQDDERMFNVPVTVMLLKTQLFALTHLDATVARSINAGKPAALEFLSQLLKETVTGQNPLALRADFASSLDAVGSWLKQDPTNKVALELAGDFQDSDREDQDIDLEDREKRDQIEYIFAEWISLCQYLLTTEKNYSSFIMQLHQTKALVDTASSCEFLRTCIEFCIVEYEQSTSTNPTAATNCYIPIDALAKLVVLLVKYQGEGDQKGQAVDKADYLNSTLALIVFVFNHHHETRGEHFSQKVFFRFFSSMLYEYHLIENQMKGYHERILETFAECFLTIQPVFFPMFSFHWMTLVCHRYFMPKLLRLEGEKGWPVFAKLLETLLVYVGAPLKERSIPPVVKLLYRGILRVLLVLHHDFPEFLAEWHFSICEVIPVHCTQLRNLILSAYPSSLSDLPDPFTAGLKVDRLPEVKKAPKIGGDVFRPLTDSGIKQLLDSCLSSPDGLTNAAIQGIVEMLDTEPRKETGLGFATITVDTAIINSLVLYLGMEAIREATAKGGSTFQAQSPHTALFSRFASDLKPQARYFFLSAIANHLRYPNSHTHYFSYLLLYLFGQVQGKSYESDVRQQITRVLLERLIVHRPHPWGLIITLLELLKNPTYDFWQLPFIKTAPEIERLFGALFQHINNSPPRQ</sequence>
<feature type="compositionally biased region" description="Low complexity" evidence="8">
    <location>
        <begin position="1"/>
        <end position="15"/>
    </location>
</feature>
<organism evidence="15 16">
    <name type="scientific">Tuber borchii</name>
    <name type="common">White truffle</name>
    <dbReference type="NCBI Taxonomy" id="42251"/>
    <lineage>
        <taxon>Eukaryota</taxon>
        <taxon>Fungi</taxon>
        <taxon>Dikarya</taxon>
        <taxon>Ascomycota</taxon>
        <taxon>Pezizomycotina</taxon>
        <taxon>Pezizomycetes</taxon>
        <taxon>Pezizales</taxon>
        <taxon>Tuberaceae</taxon>
        <taxon>Tuber</taxon>
    </lineage>
</organism>
<evidence type="ECO:0000259" key="12">
    <source>
        <dbReference type="Pfam" id="PF16417"/>
    </source>
</evidence>
<dbReference type="InterPro" id="IPR032194">
    <property type="entry name" value="CNOT1_HEAT"/>
</dbReference>
<evidence type="ECO:0000313" key="15">
    <source>
        <dbReference type="EMBL" id="PUU81321.1"/>
    </source>
</evidence>
<keyword evidence="2" id="KW-0678">Repressor</keyword>
<evidence type="ECO:0000259" key="14">
    <source>
        <dbReference type="Pfam" id="PF25097"/>
    </source>
</evidence>
<dbReference type="GO" id="GO:0000289">
    <property type="term" value="P:nuclear-transcribed mRNA poly(A) tail shortening"/>
    <property type="evidence" value="ECO:0007669"/>
    <property type="project" value="UniProtKB-ARBA"/>
</dbReference>
<dbReference type="InterPro" id="IPR024557">
    <property type="entry name" value="CNOT1_dom_4"/>
</dbReference>
<dbReference type="InterPro" id="IPR032193">
    <property type="entry name" value="CNOT1_TTP_bind"/>
</dbReference>
<feature type="domain" description="CCR4-NOT transcription complex subunit 1" evidence="10">
    <location>
        <begin position="1260"/>
        <end position="1403"/>
    </location>
</feature>
<evidence type="ECO:0000256" key="2">
    <source>
        <dbReference type="ARBA" id="ARBA00022491"/>
    </source>
</evidence>
<dbReference type="InterPro" id="IPR007196">
    <property type="entry name" value="CCR4-Not_Not1_C"/>
</dbReference>
<evidence type="ECO:0000313" key="16">
    <source>
        <dbReference type="Proteomes" id="UP000244722"/>
    </source>
</evidence>
<dbReference type="PANTHER" id="PTHR13162">
    <property type="entry name" value="CCR4-NOT TRANSCRIPTION COMPLEX"/>
    <property type="match status" value="1"/>
</dbReference>
<evidence type="ECO:0000259" key="13">
    <source>
        <dbReference type="Pfam" id="PF16418"/>
    </source>
</evidence>
<dbReference type="Gene3D" id="1.25.40.840">
    <property type="entry name" value="CCR4-NOT transcription complex subunit 1 TTP binding domain"/>
    <property type="match status" value="1"/>
</dbReference>
<reference evidence="15 16" key="1">
    <citation type="submission" date="2017-04" db="EMBL/GenBank/DDBJ databases">
        <title>Draft genome sequence of Tuber borchii Vittad., a whitish edible truffle.</title>
        <authorList>
            <consortium name="DOE Joint Genome Institute"/>
            <person name="Murat C."/>
            <person name="Kuo A."/>
            <person name="Barry K.W."/>
            <person name="Clum A."/>
            <person name="Dockter R.B."/>
            <person name="Fauchery L."/>
            <person name="Iotti M."/>
            <person name="Kohler A."/>
            <person name="Labutti K."/>
            <person name="Lindquist E.A."/>
            <person name="Lipzen A."/>
            <person name="Ohm R.A."/>
            <person name="Wang M."/>
            <person name="Grigoriev I.V."/>
            <person name="Zambonelli A."/>
            <person name="Martin F.M."/>
        </authorList>
    </citation>
    <scope>NUCLEOTIDE SEQUENCE [LARGE SCALE GENOMIC DNA]</scope>
    <source>
        <strain evidence="15 16">Tbo3840</strain>
    </source>
</reference>
<accession>A0A2T7A0R5</accession>
<evidence type="ECO:0000256" key="1">
    <source>
        <dbReference type="ARBA" id="ARBA00004123"/>
    </source>
</evidence>
<keyword evidence="5" id="KW-0539">Nucleus</keyword>
<dbReference type="GO" id="GO:0030015">
    <property type="term" value="C:CCR4-NOT core complex"/>
    <property type="evidence" value="ECO:0007669"/>
    <property type="project" value="InterPro"/>
</dbReference>
<feature type="domain" description="CCR4-NOT transcription complex subunit 1-like NOT1 connector" evidence="14">
    <location>
        <begin position="1576"/>
        <end position="1684"/>
    </location>
</feature>
<dbReference type="Gene3D" id="1.25.40.790">
    <property type="match status" value="1"/>
</dbReference>
<feature type="region of interest" description="Disordered" evidence="8">
    <location>
        <begin position="1468"/>
        <end position="1498"/>
    </location>
</feature>
<feature type="compositionally biased region" description="Low complexity" evidence="8">
    <location>
        <begin position="1479"/>
        <end position="1491"/>
    </location>
</feature>
<comment type="subcellular location">
    <subcellularLocation>
        <location evidence="1">Nucleus</location>
    </subcellularLocation>
</comment>